<dbReference type="EMBL" id="KB446545">
    <property type="protein sequence ID" value="EME39686.1"/>
    <property type="molecule type" value="Genomic_DNA"/>
</dbReference>
<keyword evidence="3" id="KW-1185">Reference proteome</keyword>
<feature type="transmembrane region" description="Helical" evidence="1">
    <location>
        <begin position="44"/>
        <end position="63"/>
    </location>
</feature>
<reference evidence="3" key="1">
    <citation type="journal article" date="2012" name="PLoS Genet.">
        <title>The genomes of the fungal plant pathogens Cladosporium fulvum and Dothistroma septosporum reveal adaptation to different hosts and lifestyles but also signatures of common ancestry.</title>
        <authorList>
            <person name="de Wit P.J.G.M."/>
            <person name="van der Burgt A."/>
            <person name="Oekmen B."/>
            <person name="Stergiopoulos I."/>
            <person name="Abd-Elsalam K.A."/>
            <person name="Aerts A.L."/>
            <person name="Bahkali A.H."/>
            <person name="Beenen H.G."/>
            <person name="Chettri P."/>
            <person name="Cox M.P."/>
            <person name="Datema E."/>
            <person name="de Vries R.P."/>
            <person name="Dhillon B."/>
            <person name="Ganley A.R."/>
            <person name="Griffiths S.A."/>
            <person name="Guo Y."/>
            <person name="Hamelin R.C."/>
            <person name="Henrissat B."/>
            <person name="Kabir M.S."/>
            <person name="Jashni M.K."/>
            <person name="Kema G."/>
            <person name="Klaubauf S."/>
            <person name="Lapidus A."/>
            <person name="Levasseur A."/>
            <person name="Lindquist E."/>
            <person name="Mehrabi R."/>
            <person name="Ohm R.A."/>
            <person name="Owen T.J."/>
            <person name="Salamov A."/>
            <person name="Schwelm A."/>
            <person name="Schijlen E."/>
            <person name="Sun H."/>
            <person name="van den Burg H.A."/>
            <person name="van Ham R.C.H.J."/>
            <person name="Zhang S."/>
            <person name="Goodwin S.B."/>
            <person name="Grigoriev I.V."/>
            <person name="Collemare J."/>
            <person name="Bradshaw R.E."/>
        </authorList>
    </citation>
    <scope>NUCLEOTIDE SEQUENCE [LARGE SCALE GENOMIC DNA]</scope>
    <source>
        <strain evidence="3">NZE10 / CBS 128990</strain>
    </source>
</reference>
<evidence type="ECO:0000313" key="2">
    <source>
        <dbReference type="EMBL" id="EME39686.1"/>
    </source>
</evidence>
<keyword evidence="1" id="KW-1133">Transmembrane helix</keyword>
<dbReference type="Proteomes" id="UP000016933">
    <property type="component" value="Unassembled WGS sequence"/>
</dbReference>
<protein>
    <submittedName>
        <fullName evidence="2">Uncharacterized protein</fullName>
    </submittedName>
</protein>
<dbReference type="HOGENOM" id="CLU_2038007_0_0_1"/>
<accession>M2YL51</accession>
<proteinExistence type="predicted"/>
<sequence length="121" mass="13161">MLHSCLVDFATLEAFEWTCVFGSPLPLAVVLLQPLSAFNRRVTALAGDALALGTLCCCFIILSGAKKVTAVQLSKPLSRAVEAVGYTTVSSGLIMFFCHHMLTYLLALDIPPPSPNRRYWT</sequence>
<organism evidence="2 3">
    <name type="scientific">Dothistroma septosporum (strain NZE10 / CBS 128990)</name>
    <name type="common">Red band needle blight fungus</name>
    <name type="synonym">Mycosphaerella pini</name>
    <dbReference type="NCBI Taxonomy" id="675120"/>
    <lineage>
        <taxon>Eukaryota</taxon>
        <taxon>Fungi</taxon>
        <taxon>Dikarya</taxon>
        <taxon>Ascomycota</taxon>
        <taxon>Pezizomycotina</taxon>
        <taxon>Dothideomycetes</taxon>
        <taxon>Dothideomycetidae</taxon>
        <taxon>Mycosphaerellales</taxon>
        <taxon>Mycosphaerellaceae</taxon>
        <taxon>Dothistroma</taxon>
    </lineage>
</organism>
<dbReference type="AlphaFoldDB" id="M2YL51"/>
<gene>
    <name evidence="2" type="ORF">DOTSEDRAFT_75363</name>
</gene>
<evidence type="ECO:0000313" key="3">
    <source>
        <dbReference type="Proteomes" id="UP000016933"/>
    </source>
</evidence>
<name>M2YL51_DOTSN</name>
<keyword evidence="1" id="KW-0812">Transmembrane</keyword>
<feature type="transmembrane region" description="Helical" evidence="1">
    <location>
        <begin position="83"/>
        <end position="108"/>
    </location>
</feature>
<evidence type="ECO:0000256" key="1">
    <source>
        <dbReference type="SAM" id="Phobius"/>
    </source>
</evidence>
<reference evidence="2 3" key="2">
    <citation type="journal article" date="2012" name="PLoS Pathog.">
        <title>Diverse lifestyles and strategies of plant pathogenesis encoded in the genomes of eighteen Dothideomycetes fungi.</title>
        <authorList>
            <person name="Ohm R.A."/>
            <person name="Feau N."/>
            <person name="Henrissat B."/>
            <person name="Schoch C.L."/>
            <person name="Horwitz B.A."/>
            <person name="Barry K.W."/>
            <person name="Condon B.J."/>
            <person name="Copeland A.C."/>
            <person name="Dhillon B."/>
            <person name="Glaser F."/>
            <person name="Hesse C.N."/>
            <person name="Kosti I."/>
            <person name="LaButti K."/>
            <person name="Lindquist E.A."/>
            <person name="Lucas S."/>
            <person name="Salamov A.A."/>
            <person name="Bradshaw R.E."/>
            <person name="Ciuffetti L."/>
            <person name="Hamelin R.C."/>
            <person name="Kema G.H.J."/>
            <person name="Lawrence C."/>
            <person name="Scott J.A."/>
            <person name="Spatafora J.W."/>
            <person name="Turgeon B.G."/>
            <person name="de Wit P.J.G.M."/>
            <person name="Zhong S."/>
            <person name="Goodwin S.B."/>
            <person name="Grigoriev I.V."/>
        </authorList>
    </citation>
    <scope>NUCLEOTIDE SEQUENCE [LARGE SCALE GENOMIC DNA]</scope>
    <source>
        <strain evidence="3">NZE10 / CBS 128990</strain>
    </source>
</reference>
<keyword evidence="1" id="KW-0472">Membrane</keyword>